<sequence length="357" mass="35899">MSIRLRAAVAVLAAGAAAGLVPVPASAAGASVQLSPAAADPDYATVLTLHGTGFQSIPKGHGGIYVLFGTVAGDRWRPSQGGATGTTYRYVQDSETKDNNGYQRFVAFPGGDTAYAANGGTIAPDGTWSAKLVVPGARFPAADRIGKVTTVDCLTVQCGVITVGAHGVVNPENETFTPVRFAVPGARKPAAPKTAAPPPPASSTPPPPSTSAAKLAPAVTAATHEARAGDKVPVTGRGFAPNERISVVLHSDPVSLPDAKADANGVFAYVASLPDGLPPGEHRIAFTGATSATEVSAQLSVAAPPVAAVAQNAAPAAEPSGWPVWATVVFAVAAVLVLAVAGFLLWRRARSRAAANS</sequence>
<keyword evidence="3" id="KW-0732">Signal</keyword>
<evidence type="ECO:0000256" key="1">
    <source>
        <dbReference type="SAM" id="MobiDB-lite"/>
    </source>
</evidence>
<comment type="caution">
    <text evidence="4">The sequence shown here is derived from an EMBL/GenBank/DDBJ whole genome shotgun (WGS) entry which is preliminary data.</text>
</comment>
<feature type="compositionally biased region" description="Low complexity" evidence="1">
    <location>
        <begin position="210"/>
        <end position="223"/>
    </location>
</feature>
<keyword evidence="5" id="KW-1185">Reference proteome</keyword>
<dbReference type="Proteomes" id="UP001597483">
    <property type="component" value="Unassembled WGS sequence"/>
</dbReference>
<feature type="region of interest" description="Disordered" evidence="1">
    <location>
        <begin position="187"/>
        <end position="237"/>
    </location>
</feature>
<organism evidence="4 5">
    <name type="scientific">Amycolatopsis silviterrae</name>
    <dbReference type="NCBI Taxonomy" id="1656914"/>
    <lineage>
        <taxon>Bacteria</taxon>
        <taxon>Bacillati</taxon>
        <taxon>Actinomycetota</taxon>
        <taxon>Actinomycetes</taxon>
        <taxon>Pseudonocardiales</taxon>
        <taxon>Pseudonocardiaceae</taxon>
        <taxon>Amycolatopsis</taxon>
    </lineage>
</organism>
<keyword evidence="2" id="KW-1133">Transmembrane helix</keyword>
<accession>A0ABW5HNY3</accession>
<evidence type="ECO:0000256" key="2">
    <source>
        <dbReference type="SAM" id="Phobius"/>
    </source>
</evidence>
<name>A0ABW5HNY3_9PSEU</name>
<reference evidence="5" key="1">
    <citation type="journal article" date="2019" name="Int. J. Syst. Evol. Microbiol.">
        <title>The Global Catalogue of Microorganisms (GCM) 10K type strain sequencing project: providing services to taxonomists for standard genome sequencing and annotation.</title>
        <authorList>
            <consortium name="The Broad Institute Genomics Platform"/>
            <consortium name="The Broad Institute Genome Sequencing Center for Infectious Disease"/>
            <person name="Wu L."/>
            <person name="Ma J."/>
        </authorList>
    </citation>
    <scope>NUCLEOTIDE SEQUENCE [LARGE SCALE GENOMIC DNA]</scope>
    <source>
        <strain evidence="5">CGMCC 4.7641</strain>
    </source>
</reference>
<feature type="signal peptide" evidence="3">
    <location>
        <begin position="1"/>
        <end position="27"/>
    </location>
</feature>
<proteinExistence type="predicted"/>
<keyword evidence="2" id="KW-0472">Membrane</keyword>
<feature type="transmembrane region" description="Helical" evidence="2">
    <location>
        <begin position="322"/>
        <end position="346"/>
    </location>
</feature>
<evidence type="ECO:0000256" key="3">
    <source>
        <dbReference type="SAM" id="SignalP"/>
    </source>
</evidence>
<gene>
    <name evidence="4" type="ORF">ACFSVL_45635</name>
</gene>
<evidence type="ECO:0000313" key="5">
    <source>
        <dbReference type="Proteomes" id="UP001597483"/>
    </source>
</evidence>
<dbReference type="Gene3D" id="2.60.40.230">
    <property type="entry name" value="Neocarzinostatin-like"/>
    <property type="match status" value="1"/>
</dbReference>
<feature type="chain" id="PRO_5047266528" evidence="3">
    <location>
        <begin position="28"/>
        <end position="357"/>
    </location>
</feature>
<keyword evidence="2" id="KW-0812">Transmembrane</keyword>
<dbReference type="EMBL" id="JBHUKS010000041">
    <property type="protein sequence ID" value="MFD2474761.1"/>
    <property type="molecule type" value="Genomic_DNA"/>
</dbReference>
<dbReference type="RefSeq" id="WP_378314272.1">
    <property type="nucleotide sequence ID" value="NZ_JBHUKS010000041.1"/>
</dbReference>
<evidence type="ECO:0000313" key="4">
    <source>
        <dbReference type="EMBL" id="MFD2474761.1"/>
    </source>
</evidence>
<protein>
    <submittedName>
        <fullName evidence="4">Uncharacterized protein</fullName>
    </submittedName>
</protein>
<feature type="compositionally biased region" description="Pro residues" evidence="1">
    <location>
        <begin position="195"/>
        <end position="209"/>
    </location>
</feature>